<evidence type="ECO:0000313" key="2">
    <source>
        <dbReference type="WBParaSite" id="Hba_15811"/>
    </source>
</evidence>
<dbReference type="WBParaSite" id="Hba_15811">
    <property type="protein sequence ID" value="Hba_15811"/>
    <property type="gene ID" value="Hba_15811"/>
</dbReference>
<sequence>MQEHSMTHIKTGVDFDCPVAFCTLQFSQHSTLR</sequence>
<evidence type="ECO:0000313" key="1">
    <source>
        <dbReference type="Proteomes" id="UP000095283"/>
    </source>
</evidence>
<keyword evidence="1" id="KW-1185">Reference proteome</keyword>
<organism evidence="1 2">
    <name type="scientific">Heterorhabditis bacteriophora</name>
    <name type="common">Entomopathogenic nematode worm</name>
    <dbReference type="NCBI Taxonomy" id="37862"/>
    <lineage>
        <taxon>Eukaryota</taxon>
        <taxon>Metazoa</taxon>
        <taxon>Ecdysozoa</taxon>
        <taxon>Nematoda</taxon>
        <taxon>Chromadorea</taxon>
        <taxon>Rhabditida</taxon>
        <taxon>Rhabditina</taxon>
        <taxon>Rhabditomorpha</taxon>
        <taxon>Strongyloidea</taxon>
        <taxon>Heterorhabditidae</taxon>
        <taxon>Heterorhabditis</taxon>
    </lineage>
</organism>
<dbReference type="Proteomes" id="UP000095283">
    <property type="component" value="Unplaced"/>
</dbReference>
<name>A0A1I7XE48_HETBA</name>
<accession>A0A1I7XE48</accession>
<reference evidence="2" key="1">
    <citation type="submission" date="2016-11" db="UniProtKB">
        <authorList>
            <consortium name="WormBaseParasite"/>
        </authorList>
    </citation>
    <scope>IDENTIFICATION</scope>
</reference>
<proteinExistence type="predicted"/>
<dbReference type="AlphaFoldDB" id="A0A1I7XE48"/>
<protein>
    <submittedName>
        <fullName evidence="2">C2H2-type domain-containing protein</fullName>
    </submittedName>
</protein>